<feature type="transmembrane region" description="Helical" evidence="6">
    <location>
        <begin position="438"/>
        <end position="457"/>
    </location>
</feature>
<feature type="transmembrane region" description="Helical" evidence="6">
    <location>
        <begin position="744"/>
        <end position="762"/>
    </location>
</feature>
<keyword evidence="5 6" id="KW-0472">Membrane</keyword>
<feature type="transmembrane region" description="Helical" evidence="6">
    <location>
        <begin position="345"/>
        <end position="368"/>
    </location>
</feature>
<reference evidence="9 10" key="1">
    <citation type="submission" date="2020-03" db="EMBL/GenBank/DDBJ databases">
        <title>Cyclobacterium plantarum sp. nov., a marine bacterium isolated from a coastal-marine wetland.</title>
        <authorList>
            <person name="Sanchez-Porro C."/>
            <person name="Ventosa A."/>
            <person name="Amoozegar M."/>
        </authorList>
    </citation>
    <scope>NUCLEOTIDE SEQUENCE [LARGE SCALE GENOMIC DNA]</scope>
    <source>
        <strain evidence="9 10">GBPx2</strain>
    </source>
</reference>
<protein>
    <submittedName>
        <fullName evidence="9">FtsX-like permease family protein</fullName>
    </submittedName>
</protein>
<keyword evidence="3 6" id="KW-0812">Transmembrane</keyword>
<organism evidence="9 10">
    <name type="scientific">Cyclobacterium plantarum</name>
    <dbReference type="NCBI Taxonomy" id="2716263"/>
    <lineage>
        <taxon>Bacteria</taxon>
        <taxon>Pseudomonadati</taxon>
        <taxon>Bacteroidota</taxon>
        <taxon>Cytophagia</taxon>
        <taxon>Cytophagales</taxon>
        <taxon>Cyclobacteriaceae</taxon>
        <taxon>Cyclobacterium</taxon>
    </lineage>
</organism>
<feature type="transmembrane region" description="Helical" evidence="6">
    <location>
        <begin position="295"/>
        <end position="316"/>
    </location>
</feature>
<proteinExistence type="predicted"/>
<dbReference type="RefSeq" id="WP_166144200.1">
    <property type="nucleotide sequence ID" value="NZ_JAANYN010000002.1"/>
</dbReference>
<evidence type="ECO:0000256" key="3">
    <source>
        <dbReference type="ARBA" id="ARBA00022692"/>
    </source>
</evidence>
<dbReference type="InterPro" id="IPR003838">
    <property type="entry name" value="ABC3_permease_C"/>
</dbReference>
<evidence type="ECO:0000259" key="8">
    <source>
        <dbReference type="Pfam" id="PF12704"/>
    </source>
</evidence>
<evidence type="ECO:0000256" key="2">
    <source>
        <dbReference type="ARBA" id="ARBA00022475"/>
    </source>
</evidence>
<keyword evidence="4 6" id="KW-1133">Transmembrane helix</keyword>
<evidence type="ECO:0000313" key="9">
    <source>
        <dbReference type="EMBL" id="NHE56386.1"/>
    </source>
</evidence>
<feature type="transmembrane region" description="Helical" evidence="6">
    <location>
        <begin position="388"/>
        <end position="412"/>
    </location>
</feature>
<gene>
    <name evidence="9" type="ORF">G9Q97_06120</name>
</gene>
<dbReference type="PANTHER" id="PTHR30572:SF18">
    <property type="entry name" value="ABC-TYPE MACROLIDE FAMILY EXPORT SYSTEM PERMEASE COMPONENT 2"/>
    <property type="match status" value="1"/>
</dbReference>
<evidence type="ECO:0000313" key="10">
    <source>
        <dbReference type="Proteomes" id="UP000649799"/>
    </source>
</evidence>
<dbReference type="Pfam" id="PF12704">
    <property type="entry name" value="MacB_PCD"/>
    <property type="match status" value="1"/>
</dbReference>
<dbReference type="PANTHER" id="PTHR30572">
    <property type="entry name" value="MEMBRANE COMPONENT OF TRANSPORTER-RELATED"/>
    <property type="match status" value="1"/>
</dbReference>
<comment type="subcellular location">
    <subcellularLocation>
        <location evidence="1">Cell membrane</location>
        <topology evidence="1">Multi-pass membrane protein</topology>
    </subcellularLocation>
</comment>
<keyword evidence="10" id="KW-1185">Reference proteome</keyword>
<dbReference type="Pfam" id="PF02687">
    <property type="entry name" value="FtsX"/>
    <property type="match status" value="2"/>
</dbReference>
<evidence type="ECO:0000259" key="7">
    <source>
        <dbReference type="Pfam" id="PF02687"/>
    </source>
</evidence>
<feature type="domain" description="ABC3 transporter permease C-terminal" evidence="7">
    <location>
        <begin position="695"/>
        <end position="807"/>
    </location>
</feature>
<dbReference type="EMBL" id="JAANYN010000002">
    <property type="protein sequence ID" value="NHE56386.1"/>
    <property type="molecule type" value="Genomic_DNA"/>
</dbReference>
<accession>A0ABX0H840</accession>
<comment type="caution">
    <text evidence="9">The sequence shown here is derived from an EMBL/GenBank/DDBJ whole genome shotgun (WGS) entry which is preliminary data.</text>
</comment>
<dbReference type="Proteomes" id="UP000649799">
    <property type="component" value="Unassembled WGS sequence"/>
</dbReference>
<name>A0ABX0H840_9BACT</name>
<feature type="transmembrane region" description="Helical" evidence="6">
    <location>
        <begin position="21"/>
        <end position="41"/>
    </location>
</feature>
<feature type="transmembrane region" description="Helical" evidence="6">
    <location>
        <begin position="774"/>
        <end position="796"/>
    </location>
</feature>
<keyword evidence="2" id="KW-1003">Cell membrane</keyword>
<evidence type="ECO:0000256" key="4">
    <source>
        <dbReference type="ARBA" id="ARBA00022989"/>
    </source>
</evidence>
<feature type="domain" description="ABC3 transporter permease C-terminal" evidence="7">
    <location>
        <begin position="300"/>
        <end position="413"/>
    </location>
</feature>
<feature type="domain" description="MacB-like periplasmic core" evidence="8">
    <location>
        <begin position="20"/>
        <end position="246"/>
    </location>
</feature>
<sequence>MWKNYLKIAYRNLMSNKVFSTINILGLAVGMGVCLLIFQYIHFELSYDRFHPNSEQIYRLTQTINKRGEIISYSPFTTNGLGAEAKTNLPEIEDLVRVNFLDLSLVVINPDDQLSHQEDRLLFVDPGFLDLFHYPLKYGDKVSVFQEKHGIVITERMAVKYFGDNNPVGKTLETSGGVMSGSFVVSGVLEPLLENSHLQFDFLFPLDFLISKYGRYKSGGGWDWDDFVTYVSIQDHFNPIETVEKFEDIITLHKGEELEKLNEKWKIGLQPLTEIHLYSNFTRDFETNNGNLRHLWFFAIVASFILLMAWVNYVNLTTSQAMLRSKEVGIRKSIGADKGQLISQFMLEAVLVNFTAAVLALALSAVLLPVLQELVGKNIYFTLLSDPIFWVGFILTVGIGTLLSGLYPAFVLTSFRPVNLIKTGGFNPTSNWSLRKSLIVFQFFVSLLLIAGTYLVYQQVLYMKNQELGMDVEEILVIDGPRVIIESVIENGTTLSEHYQAFKNQATMQHSISSVTSSSSVPGKGYIFESMVRKSTDPDETLALGNFVLMDKDFIPSYGLEFIANTEIPENIPDWTYVLINEAALEALDFGSADAALGQEVEFFSYKTKILGVVKNFHWDSLKDSYSPTFYILDNAYGVYFSVRMNKSDIQGTIAHLKQSYEKVFPGDPFSYFFLDEEFNRQYQADLQFGKLFTSFSSLAVFMACLGLFALVSFSASMKTKEIGIRKVLGATSRSLIGLLTREYLYLLLLAVILTVPVIYFWGNSWLENFAFRINIGIAAFLVPGAIMLVIAMVTVMGRILSTTRENPVKALKAE</sequence>
<evidence type="ECO:0000256" key="1">
    <source>
        <dbReference type="ARBA" id="ARBA00004651"/>
    </source>
</evidence>
<dbReference type="InterPro" id="IPR050250">
    <property type="entry name" value="Macrolide_Exporter_MacB"/>
</dbReference>
<evidence type="ECO:0000256" key="6">
    <source>
        <dbReference type="SAM" id="Phobius"/>
    </source>
</evidence>
<feature type="transmembrane region" description="Helical" evidence="6">
    <location>
        <begin position="692"/>
        <end position="716"/>
    </location>
</feature>
<dbReference type="InterPro" id="IPR025857">
    <property type="entry name" value="MacB_PCD"/>
</dbReference>
<evidence type="ECO:0000256" key="5">
    <source>
        <dbReference type="ARBA" id="ARBA00023136"/>
    </source>
</evidence>